<feature type="compositionally biased region" description="Pro residues" evidence="1">
    <location>
        <begin position="135"/>
        <end position="148"/>
    </location>
</feature>
<protein>
    <submittedName>
        <fullName evidence="2">Uncharacterized protein</fullName>
    </submittedName>
</protein>
<evidence type="ECO:0000256" key="1">
    <source>
        <dbReference type="SAM" id="MobiDB-lite"/>
    </source>
</evidence>
<evidence type="ECO:0000313" key="3">
    <source>
        <dbReference type="Proteomes" id="UP001295794"/>
    </source>
</evidence>
<keyword evidence="3" id="KW-1185">Reference proteome</keyword>
<name>A0AAD2H067_9AGAR</name>
<accession>A0AAD2H067</accession>
<evidence type="ECO:0000313" key="2">
    <source>
        <dbReference type="EMBL" id="CAK5265668.1"/>
    </source>
</evidence>
<dbReference type="Proteomes" id="UP001295794">
    <property type="component" value="Unassembled WGS sequence"/>
</dbReference>
<feature type="compositionally biased region" description="Acidic residues" evidence="1">
    <location>
        <begin position="1024"/>
        <end position="1052"/>
    </location>
</feature>
<sequence>MYPCGAPDCPKSYKEPGPRTKHRGNCTKYIAYQALLIQERQARAIAAAAAASTSNKTSVPGTLQNEATLSKRTLSPSSTGLSDKRGRKTRVSPSSAPSSVRNPSQSPPQALSPEPDPGPMVGFEDVPPTSGTSSPPSPLSPPLPPDRPASPVQQTNTKEVAGRPTRNRVLPARYRDHNPVPLTAIPRAAPISERRDLVASGLSSSGEISAVPRVRLIVRDTYQTVANVFGLWRSYLHRPTYDPDEHIDAEDLSNRYPSDDHPGGVIRATPDRPKQAGVPLVNRSLQALWGWFNNGSIKKTTEQFNELISVITHKDFEADELVGTSAAQANKEADQEAQKSLPFLTEMKMASVTINVPSGSPDVPSQSFAIPGLQFRSLTSVIKAAFADPISAHFHLSPFKLFHNDTRVYTEIYNSDAFIDKHDKIQRTGELPPDDPDCKLEKVVAAMMQWSDSTHLTNFGVAKLWPIYVLFGNLSKYMRSKPGFGAEHHLAYIPSARDWIHHRGYGIKSAMVENILQATSSIPIENAFIARLGSSFDLHRMLVVDFLHEFELGVWKALFSHLIRLLYAQPGGPSLVSKLDSRFRQIPRFGRDTIRRFATNASEMKKLSARDFEDLLLCSIPVFEGLFPDEEDNKRVMKLLYCMAEWHSFAKLRMHTDSTLAHLEARTTELGRLMRQFQSKTCSKYATTELPREAAARARQEQRQAQAKAESDSTPSLTRKKCARNKKGLNLHTYKWHSLGDYVMFIRLFGPTDNYSTQVGESMHRIVKRFYGLTNKRNHAGQIAVRVTRMARARVSQRVRDAKKMRHFHLVGFDQPDPFTMNDNQAHHATSLVRRYPLFLEDFSFAQTRDPALKNFVPKLQDHLLGRLQERNFDGDTHESFKAQDRQSVQVHGNRLYATKTLRINYTMYDVRREQDIVNPRTAPFVMVRSPETEPDAHPYWYAQVLGVFHTSAFISSSTLVTAPKSFEFLWVRWLGVEPGHRAGFKNARLPKVGFVEESDSLAFGFLDPAYVVQDQEVTLADEKEGDEEEEEEEEEEDESSEEEEDEEDLQNEDNFGADDGKDDYEDTGYADL</sequence>
<feature type="compositionally biased region" description="Low complexity" evidence="1">
    <location>
        <begin position="92"/>
        <end position="104"/>
    </location>
</feature>
<feature type="region of interest" description="Disordered" evidence="1">
    <location>
        <begin position="249"/>
        <end position="275"/>
    </location>
</feature>
<feature type="compositionally biased region" description="Basic and acidic residues" evidence="1">
    <location>
        <begin position="691"/>
        <end position="702"/>
    </location>
</feature>
<feature type="compositionally biased region" description="Polar residues" evidence="1">
    <location>
        <begin position="52"/>
        <end position="81"/>
    </location>
</feature>
<gene>
    <name evidence="2" type="ORF">MYCIT1_LOCUS6838</name>
</gene>
<feature type="region of interest" description="Disordered" evidence="1">
    <location>
        <begin position="691"/>
        <end position="722"/>
    </location>
</feature>
<dbReference type="InterPro" id="IPR041078">
    <property type="entry name" value="Plavaka"/>
</dbReference>
<comment type="caution">
    <text evidence="2">The sequence shown here is derived from an EMBL/GenBank/DDBJ whole genome shotgun (WGS) entry which is preliminary data.</text>
</comment>
<feature type="compositionally biased region" description="Acidic residues" evidence="1">
    <location>
        <begin position="1061"/>
        <end position="1073"/>
    </location>
</feature>
<dbReference type="AlphaFoldDB" id="A0AAD2H067"/>
<proteinExistence type="predicted"/>
<organism evidence="2 3">
    <name type="scientific">Mycena citricolor</name>
    <dbReference type="NCBI Taxonomy" id="2018698"/>
    <lineage>
        <taxon>Eukaryota</taxon>
        <taxon>Fungi</taxon>
        <taxon>Dikarya</taxon>
        <taxon>Basidiomycota</taxon>
        <taxon>Agaricomycotina</taxon>
        <taxon>Agaricomycetes</taxon>
        <taxon>Agaricomycetidae</taxon>
        <taxon>Agaricales</taxon>
        <taxon>Marasmiineae</taxon>
        <taxon>Mycenaceae</taxon>
        <taxon>Mycena</taxon>
    </lineage>
</organism>
<dbReference type="Pfam" id="PF18759">
    <property type="entry name" value="Plavaka"/>
    <property type="match status" value="1"/>
</dbReference>
<feature type="region of interest" description="Disordered" evidence="1">
    <location>
        <begin position="1"/>
        <end position="24"/>
    </location>
</feature>
<feature type="region of interest" description="Disordered" evidence="1">
    <location>
        <begin position="1019"/>
        <end position="1073"/>
    </location>
</feature>
<dbReference type="EMBL" id="CAVNYO010000097">
    <property type="protein sequence ID" value="CAK5265668.1"/>
    <property type="molecule type" value="Genomic_DNA"/>
</dbReference>
<reference evidence="2" key="1">
    <citation type="submission" date="2023-11" db="EMBL/GenBank/DDBJ databases">
        <authorList>
            <person name="De Vega J J."/>
            <person name="De Vega J J."/>
        </authorList>
    </citation>
    <scope>NUCLEOTIDE SEQUENCE</scope>
</reference>
<feature type="region of interest" description="Disordered" evidence="1">
    <location>
        <begin position="46"/>
        <end position="169"/>
    </location>
</feature>